<protein>
    <submittedName>
        <fullName evidence="2">Uncharacterized protein</fullName>
    </submittedName>
</protein>
<evidence type="ECO:0000256" key="1">
    <source>
        <dbReference type="SAM" id="MobiDB-lite"/>
    </source>
</evidence>
<dbReference type="AlphaFoldDB" id="A0AAE1BY22"/>
<feature type="compositionally biased region" description="Pro residues" evidence="1">
    <location>
        <begin position="86"/>
        <end position="99"/>
    </location>
</feature>
<name>A0AAE1BY22_PETCI</name>
<dbReference type="EMBL" id="JAWQEG010005107">
    <property type="protein sequence ID" value="KAK3859147.1"/>
    <property type="molecule type" value="Genomic_DNA"/>
</dbReference>
<comment type="caution">
    <text evidence="2">The sequence shown here is derived from an EMBL/GenBank/DDBJ whole genome shotgun (WGS) entry which is preliminary data.</text>
</comment>
<evidence type="ECO:0000313" key="2">
    <source>
        <dbReference type="EMBL" id="KAK3859147.1"/>
    </source>
</evidence>
<accession>A0AAE1BY22</accession>
<feature type="region of interest" description="Disordered" evidence="1">
    <location>
        <begin position="44"/>
        <end position="108"/>
    </location>
</feature>
<dbReference type="Proteomes" id="UP001286313">
    <property type="component" value="Unassembled WGS sequence"/>
</dbReference>
<gene>
    <name evidence="2" type="ORF">Pcinc_034713</name>
</gene>
<evidence type="ECO:0000313" key="3">
    <source>
        <dbReference type="Proteomes" id="UP001286313"/>
    </source>
</evidence>
<reference evidence="2" key="1">
    <citation type="submission" date="2023-10" db="EMBL/GenBank/DDBJ databases">
        <title>Genome assemblies of two species of porcelain crab, Petrolisthes cinctipes and Petrolisthes manimaculis (Anomura: Porcellanidae).</title>
        <authorList>
            <person name="Angst P."/>
        </authorList>
    </citation>
    <scope>NUCLEOTIDE SEQUENCE</scope>
    <source>
        <strain evidence="2">PB745_01</strain>
        <tissue evidence="2">Gill</tissue>
    </source>
</reference>
<sequence>MINTGRKYWTKPEHSLAKSGVQEEPEAKEACSVCRDNVAGQQLRKGLQHASKSPPRRCFYKAGDSRGGPPPAALTSHLACNYPQHYPQPDPSIVPPPPLHTTLPNSHQ</sequence>
<proteinExistence type="predicted"/>
<keyword evidence="3" id="KW-1185">Reference proteome</keyword>
<organism evidence="2 3">
    <name type="scientific">Petrolisthes cinctipes</name>
    <name type="common">Flat porcelain crab</name>
    <dbReference type="NCBI Taxonomy" id="88211"/>
    <lineage>
        <taxon>Eukaryota</taxon>
        <taxon>Metazoa</taxon>
        <taxon>Ecdysozoa</taxon>
        <taxon>Arthropoda</taxon>
        <taxon>Crustacea</taxon>
        <taxon>Multicrustacea</taxon>
        <taxon>Malacostraca</taxon>
        <taxon>Eumalacostraca</taxon>
        <taxon>Eucarida</taxon>
        <taxon>Decapoda</taxon>
        <taxon>Pleocyemata</taxon>
        <taxon>Anomura</taxon>
        <taxon>Galatheoidea</taxon>
        <taxon>Porcellanidae</taxon>
        <taxon>Petrolisthes</taxon>
    </lineage>
</organism>
<feature type="region of interest" description="Disordered" evidence="1">
    <location>
        <begin position="1"/>
        <end position="27"/>
    </location>
</feature>